<evidence type="ECO:0000256" key="1">
    <source>
        <dbReference type="SAM" id="Phobius"/>
    </source>
</evidence>
<proteinExistence type="predicted"/>
<evidence type="ECO:0000313" key="2">
    <source>
        <dbReference type="EMBL" id="KAE8277470.1"/>
    </source>
</evidence>
<evidence type="ECO:0000313" key="3">
    <source>
        <dbReference type="Proteomes" id="UP000424527"/>
    </source>
</evidence>
<dbReference type="AlphaFoldDB" id="A0A6G0HEL4"/>
<sequence length="187" mass="21196">MHNSEFLYNVARGVWTLTDLVLSCGVNFFSFLYMHPMEQENNLNLIRKKEEAEVDIAINTISRSITSLDANIALLKESMTTTVGEMAEYNKFKKELRSTEMQRADLRYLLAALRGRLDVQRLMGAVKTLSDNVGLQLNASAYINRQVLSLAVQRDLNDSREPVTRVTVQDAYQEYSRTKPATGQAVV</sequence>
<accession>A0A6G0HEL4</accession>
<dbReference type="EMBL" id="REGW02000595">
    <property type="protein sequence ID" value="KAE8277470.1"/>
    <property type="molecule type" value="Genomic_DNA"/>
</dbReference>
<keyword evidence="3" id="KW-1185">Reference proteome</keyword>
<dbReference type="Proteomes" id="UP000424527">
    <property type="component" value="Unassembled WGS sequence"/>
</dbReference>
<gene>
    <name evidence="2" type="ORF">D5F01_LYC24597</name>
</gene>
<comment type="caution">
    <text evidence="2">The sequence shown here is derived from an EMBL/GenBank/DDBJ whole genome shotgun (WGS) entry which is preliminary data.</text>
</comment>
<reference evidence="2 3" key="1">
    <citation type="submission" date="2019-07" db="EMBL/GenBank/DDBJ databases">
        <title>Chromosome genome assembly for large yellow croaker.</title>
        <authorList>
            <person name="Xiao S."/>
        </authorList>
    </citation>
    <scope>NUCLEOTIDE SEQUENCE [LARGE SCALE GENOMIC DNA]</scope>
    <source>
        <strain evidence="2">JMULYC20181020</strain>
        <tissue evidence="2">Muscle</tissue>
    </source>
</reference>
<name>A0A6G0HEL4_LARCR</name>
<protein>
    <submittedName>
        <fullName evidence="2">Uncharacterized protein</fullName>
    </submittedName>
</protein>
<keyword evidence="1" id="KW-1133">Transmembrane helix</keyword>
<organism evidence="2 3">
    <name type="scientific">Larimichthys crocea</name>
    <name type="common">Large yellow croaker</name>
    <name type="synonym">Pseudosciaena crocea</name>
    <dbReference type="NCBI Taxonomy" id="215358"/>
    <lineage>
        <taxon>Eukaryota</taxon>
        <taxon>Metazoa</taxon>
        <taxon>Chordata</taxon>
        <taxon>Craniata</taxon>
        <taxon>Vertebrata</taxon>
        <taxon>Euteleostomi</taxon>
        <taxon>Actinopterygii</taxon>
        <taxon>Neopterygii</taxon>
        <taxon>Teleostei</taxon>
        <taxon>Neoteleostei</taxon>
        <taxon>Acanthomorphata</taxon>
        <taxon>Eupercaria</taxon>
        <taxon>Sciaenidae</taxon>
        <taxon>Larimichthys</taxon>
    </lineage>
</organism>
<feature type="transmembrane region" description="Helical" evidence="1">
    <location>
        <begin position="12"/>
        <end position="34"/>
    </location>
</feature>
<keyword evidence="1" id="KW-0472">Membrane</keyword>
<keyword evidence="1" id="KW-0812">Transmembrane</keyword>